<dbReference type="EMBL" id="CP063849">
    <property type="protein sequence ID" value="QOY91592.1"/>
    <property type="molecule type" value="Genomic_DNA"/>
</dbReference>
<dbReference type="Pfam" id="PF00753">
    <property type="entry name" value="Lactamase_B"/>
    <property type="match status" value="1"/>
</dbReference>
<dbReference type="SMART" id="SM00849">
    <property type="entry name" value="Lactamase_B"/>
    <property type="match status" value="1"/>
</dbReference>
<evidence type="ECO:0000313" key="2">
    <source>
        <dbReference type="EMBL" id="QOY91592.1"/>
    </source>
</evidence>
<dbReference type="InterPro" id="IPR036866">
    <property type="entry name" value="RibonucZ/Hydroxyglut_hydro"/>
</dbReference>
<dbReference type="SUPFAM" id="SSF56281">
    <property type="entry name" value="Metallo-hydrolase/oxidoreductase"/>
    <property type="match status" value="1"/>
</dbReference>
<dbReference type="NCBIfam" id="NF033105">
    <property type="entry name" value="bla_subclass_B3"/>
    <property type="match status" value="1"/>
</dbReference>
<gene>
    <name evidence="2" type="primary">bla</name>
    <name evidence="2" type="ORF">IRI77_17085</name>
</gene>
<evidence type="ECO:0000259" key="1">
    <source>
        <dbReference type="SMART" id="SM00849"/>
    </source>
</evidence>
<proteinExistence type="predicted"/>
<dbReference type="InterPro" id="IPR050855">
    <property type="entry name" value="NDM-1-like"/>
</dbReference>
<dbReference type="KEGG" id="pfer:IRI77_17085"/>
<accession>A0A7S7NXG8</accession>
<dbReference type="PANTHER" id="PTHR42951">
    <property type="entry name" value="METALLO-BETA-LACTAMASE DOMAIN-CONTAINING"/>
    <property type="match status" value="1"/>
</dbReference>
<evidence type="ECO:0000313" key="3">
    <source>
        <dbReference type="Proteomes" id="UP000593892"/>
    </source>
</evidence>
<keyword evidence="3" id="KW-1185">Reference proteome</keyword>
<dbReference type="Proteomes" id="UP000593892">
    <property type="component" value="Chromosome"/>
</dbReference>
<feature type="domain" description="Metallo-beta-lactamase" evidence="1">
    <location>
        <begin position="42"/>
        <end position="229"/>
    </location>
</feature>
<dbReference type="NCBIfam" id="NF012229">
    <property type="entry name" value="bla_class_B_core"/>
    <property type="match status" value="1"/>
</dbReference>
<dbReference type="RefSeq" id="WP_194453246.1">
    <property type="nucleotide sequence ID" value="NZ_CP063849.1"/>
</dbReference>
<dbReference type="PANTHER" id="PTHR42951:SF17">
    <property type="entry name" value="METALLO-BETA-LACTAMASE DOMAIN-CONTAINING PROTEIN"/>
    <property type="match status" value="1"/>
</dbReference>
<reference evidence="2 3" key="1">
    <citation type="submission" date="2020-10" db="EMBL/GenBank/DDBJ databases">
        <title>Complete genome sequence of Paludibaculum fermentans P105T, a facultatively anaerobic acidobacterium capable of dissimilatory Fe(III) reduction.</title>
        <authorList>
            <person name="Dedysh S.N."/>
            <person name="Beletsky A.V."/>
            <person name="Kulichevskaya I.S."/>
            <person name="Mardanov A.V."/>
            <person name="Ravin N.V."/>
        </authorList>
    </citation>
    <scope>NUCLEOTIDE SEQUENCE [LARGE SCALE GENOMIC DNA]</scope>
    <source>
        <strain evidence="2 3">P105</strain>
    </source>
</reference>
<dbReference type="AlphaFoldDB" id="A0A7S7NXG8"/>
<protein>
    <submittedName>
        <fullName evidence="2">Subclass B3 metallo-beta-lactamase</fullName>
    </submittedName>
</protein>
<dbReference type="Gene3D" id="3.60.15.10">
    <property type="entry name" value="Ribonuclease Z/Hydroxyacylglutathione hydrolase-like"/>
    <property type="match status" value="1"/>
</dbReference>
<dbReference type="InterPro" id="IPR001279">
    <property type="entry name" value="Metallo-B-lactamas"/>
</dbReference>
<name>A0A7S7NXG8_PALFE</name>
<sequence length="276" mass="30347">MRFLLTALLFLPLLLADQNPGWKKPFPAHRIAGNIYYVGTEDLACFLITNPEGHILINTGLADSTPLLRQSIEKLGFQLKDVKILLNMQAHFDHVAAMEEVRKLTGAKVYATEADAPIMEDGGHSDPAFGPEAYFTPIHVDRRIKDGEVIKLGATALTVITTPGHSRGSVTYTMTVDDNGRKRAVAFANMGTVVMPLLGNPKYPNIAADLEQSFAKQQRMKPEIWVAAHASQYDMEKKVKAGSFVDPQGYKAAIDQYEKSFHQQLAQAKAKAGSSH</sequence>
<organism evidence="2 3">
    <name type="scientific">Paludibaculum fermentans</name>
    <dbReference type="NCBI Taxonomy" id="1473598"/>
    <lineage>
        <taxon>Bacteria</taxon>
        <taxon>Pseudomonadati</taxon>
        <taxon>Acidobacteriota</taxon>
        <taxon>Terriglobia</taxon>
        <taxon>Bryobacterales</taxon>
        <taxon>Bryobacteraceae</taxon>
        <taxon>Paludibaculum</taxon>
    </lineage>
</organism>